<feature type="region of interest" description="Disordered" evidence="19">
    <location>
        <begin position="319"/>
        <end position="342"/>
    </location>
</feature>
<keyword evidence="15" id="KW-0325">Glycoprotein</keyword>
<dbReference type="KEGG" id="tng:GSTEN00015280G001"/>
<keyword evidence="9 17" id="KW-0547">Nucleotide-binding</keyword>
<dbReference type="OrthoDB" id="10006362at2759"/>
<dbReference type="PANTHER" id="PTHR45627:SF5">
    <property type="entry name" value="ADENYLATE CYCLASE"/>
    <property type="match status" value="1"/>
</dbReference>
<dbReference type="AlphaFoldDB" id="Q4SNI3"/>
<keyword evidence="16 18" id="KW-0456">Lyase</keyword>
<feature type="transmembrane region" description="Helical" evidence="20">
    <location>
        <begin position="14"/>
        <end position="34"/>
    </location>
</feature>
<keyword evidence="10 17" id="KW-0067">ATP-binding</keyword>
<feature type="transmembrane region" description="Helical" evidence="20">
    <location>
        <begin position="535"/>
        <end position="554"/>
    </location>
</feature>
<feature type="binding site" evidence="17">
    <location>
        <position position="717"/>
    </location>
    <ligand>
        <name>ATP</name>
        <dbReference type="ChEBI" id="CHEBI:30616"/>
    </ligand>
</feature>
<evidence type="ECO:0000313" key="22">
    <source>
        <dbReference type="EMBL" id="CAF97799.1"/>
    </source>
</evidence>
<keyword evidence="14 20" id="KW-0472">Membrane</keyword>
<feature type="binding site" evidence="17">
    <location>
        <position position="220"/>
    </location>
    <ligand>
        <name>ATP</name>
        <dbReference type="ChEBI" id="CHEBI:30616"/>
    </ligand>
</feature>
<feature type="domain" description="Guanylate cyclase" evidence="21">
    <location>
        <begin position="642"/>
        <end position="840"/>
    </location>
</feature>
<feature type="transmembrane region" description="Helical" evidence="20">
    <location>
        <begin position="457"/>
        <end position="474"/>
    </location>
</feature>
<accession>Q4SNI3</accession>
<evidence type="ECO:0000256" key="10">
    <source>
        <dbReference type="ARBA" id="ARBA00022840"/>
    </source>
</evidence>
<sequence length="971" mass="109623">VPVPVTTACVCRQVAAQAVLFMCMNTAGIFISYLSDRAQRQAFLETRRCIEARLRLETENQRQVRKGGRGSGDRTLITCWLLQERLVLSVLPRFVVLEMINDMTNVEDEHLQHQFHRIYIHRYENVSILFADVKGFTNLSTTLPAQELVRMLNELFARFDRLAHEHHCLRIKILGDCYYCVSGLPEPRQDHAHCCVEMGLSMLKTIRYVRSRTKHDIDMRIGIHSGSVLCGVLGLRKWQFDVWSWDVDIANKLESGGIPGRIHISKAALDCLNGDYEVEEGHGKDRNDFLRRHNIETFLIRQPEDALLSLPEDIVKEAAGSADRRASSAQPSTKGVLGAPELPFDNIVGKQNDGAGWARSSGGVQARPWRRRGRSSRFTLAALTRNSINLLPNHLAQALHVHSGPEEINERIESAIDLRSGDKLRREHIKPFSLMFKDSSLEEKYSQMRDEVFKSNLVCAFIVLIFITTIQSLLPSTRPVTMAIQFSVLIALHWCLVLLWCDFDKSSGFRNQTFNQSAVAPDICFYPETRWPAKLLLSVQYFVFTGVLAMVTNFLGTKETSLLLMAMFLLAVFYHGQQLEYTARLDFLWRVQAKEEINEMKELREHNENMLRNILPSHVARHFLEKDRDNEELYSQSYDAVGVMFASIPAFADFYSQTEMNNQGVECLRLLNEIIADFDEVRSKACRGGGTKSFNLSLLSWSQLLGEDRFQDIEKIKTIGSTYMAVSGLSPEKQQCEDKWGHLCALADFAIALNESIQEINKHSFNNFELRIGEGRGRRPRRWRRRWPAGAGEGGAALTATDGLSLAGMAQGSVVAGVIGAKKPQYDIWGKTVNLASRMDSTGVSGKIQVPEETFLILKERGFAFEYRGEIYVKGISEQEGKIRTHFLLGRVQPNPLILQPRRMTGQYSLAAVVLGLVQSLNRQKQKQILNDNNNSGIMKGHHYNRRTLLAPGGAEAGGGHHAEAADKAEL</sequence>
<feature type="binding site" evidence="17">
    <location>
        <begin position="174"/>
        <end position="176"/>
    </location>
    <ligand>
        <name>ATP</name>
        <dbReference type="ChEBI" id="CHEBI:30616"/>
    </ligand>
</feature>
<comment type="caution">
    <text evidence="22">The sequence shown here is derived from an EMBL/GenBank/DDBJ whole genome shotgun (WGS) entry which is preliminary data.</text>
</comment>
<dbReference type="GO" id="GO:0004016">
    <property type="term" value="F:adenylate cyclase activity"/>
    <property type="evidence" value="ECO:0007669"/>
    <property type="project" value="UniProtKB-EC"/>
</dbReference>
<comment type="catalytic activity">
    <reaction evidence="1">
        <text>ATP = 3',5'-cyclic AMP + diphosphate</text>
        <dbReference type="Rhea" id="RHEA:15389"/>
        <dbReference type="ChEBI" id="CHEBI:30616"/>
        <dbReference type="ChEBI" id="CHEBI:33019"/>
        <dbReference type="ChEBI" id="CHEBI:58165"/>
        <dbReference type="EC" id="4.6.1.1"/>
    </reaction>
</comment>
<feature type="transmembrane region" description="Helical" evidence="20">
    <location>
        <begin position="480"/>
        <end position="501"/>
    </location>
</feature>
<feature type="binding site" evidence="17">
    <location>
        <position position="874"/>
    </location>
    <ligand>
        <name>ATP</name>
        <dbReference type="ChEBI" id="CHEBI:30616"/>
    </ligand>
</feature>
<comment type="similarity">
    <text evidence="18">Belongs to the adenylyl cyclase class-4/guanylyl cyclase family.</text>
</comment>
<dbReference type="InterPro" id="IPR018297">
    <property type="entry name" value="A/G_cyclase_CS"/>
</dbReference>
<evidence type="ECO:0000256" key="15">
    <source>
        <dbReference type="ARBA" id="ARBA00023180"/>
    </source>
</evidence>
<gene>
    <name evidence="22" type="ORF">GSTENG00015280001</name>
</gene>
<protein>
    <recommendedName>
        <fullName evidence="5">adenylate cyclase</fullName>
        <ecNumber evidence="5">4.6.1.1</ecNumber>
    </recommendedName>
</protein>
<keyword evidence="6 20" id="KW-0812">Transmembrane</keyword>
<dbReference type="GO" id="GO:0006171">
    <property type="term" value="P:cAMP biosynthetic process"/>
    <property type="evidence" value="ECO:0007669"/>
    <property type="project" value="UniProtKB-KW"/>
</dbReference>
<feature type="binding site" evidence="17">
    <location>
        <begin position="834"/>
        <end position="838"/>
    </location>
    <ligand>
        <name>ATP</name>
        <dbReference type="ChEBI" id="CHEBI:30616"/>
    </ligand>
</feature>
<dbReference type="Gene3D" id="3.30.70.1230">
    <property type="entry name" value="Nucleotide cyclase"/>
    <property type="match status" value="2"/>
</dbReference>
<feature type="compositionally biased region" description="Basic and acidic residues" evidence="19">
    <location>
        <begin position="959"/>
        <end position="971"/>
    </location>
</feature>
<evidence type="ECO:0000256" key="3">
    <source>
        <dbReference type="ARBA" id="ARBA00001946"/>
    </source>
</evidence>
<feature type="region of interest" description="Disordered" evidence="19">
    <location>
        <begin position="950"/>
        <end position="971"/>
    </location>
</feature>
<feature type="domain" description="Guanylate cyclase" evidence="21">
    <location>
        <begin position="127"/>
        <end position="254"/>
    </location>
</feature>
<dbReference type="GO" id="GO:0005886">
    <property type="term" value="C:plasma membrane"/>
    <property type="evidence" value="ECO:0007669"/>
    <property type="project" value="InterPro"/>
</dbReference>
<dbReference type="GO" id="GO:0035556">
    <property type="term" value="P:intracellular signal transduction"/>
    <property type="evidence" value="ECO:0007669"/>
    <property type="project" value="InterPro"/>
</dbReference>
<evidence type="ECO:0000256" key="16">
    <source>
        <dbReference type="ARBA" id="ARBA00023239"/>
    </source>
</evidence>
<organism evidence="22">
    <name type="scientific">Tetraodon nigroviridis</name>
    <name type="common">Spotted green pufferfish</name>
    <name type="synonym">Chelonodon nigroviridis</name>
    <dbReference type="NCBI Taxonomy" id="99883"/>
    <lineage>
        <taxon>Eukaryota</taxon>
        <taxon>Metazoa</taxon>
        <taxon>Chordata</taxon>
        <taxon>Craniata</taxon>
        <taxon>Vertebrata</taxon>
        <taxon>Euteleostomi</taxon>
        <taxon>Actinopterygii</taxon>
        <taxon>Neopterygii</taxon>
        <taxon>Teleostei</taxon>
        <taxon>Neoteleostei</taxon>
        <taxon>Acanthomorphata</taxon>
        <taxon>Eupercaria</taxon>
        <taxon>Tetraodontiformes</taxon>
        <taxon>Tetradontoidea</taxon>
        <taxon>Tetraodontidae</taxon>
        <taxon>Tetraodon</taxon>
    </lineage>
</organism>
<dbReference type="PIRSF" id="PIRSF039050">
    <property type="entry name" value="Ade_cyc"/>
    <property type="match status" value="1"/>
</dbReference>
<dbReference type="InterPro" id="IPR001054">
    <property type="entry name" value="A/G_cyclase"/>
</dbReference>
<keyword evidence="11" id="KW-0460">Magnesium</keyword>
<evidence type="ECO:0000256" key="18">
    <source>
        <dbReference type="RuleBase" id="RU000405"/>
    </source>
</evidence>
<dbReference type="PANTHER" id="PTHR45627">
    <property type="entry name" value="ADENYLATE CYCLASE TYPE 1"/>
    <property type="match status" value="1"/>
</dbReference>
<dbReference type="Pfam" id="PF00211">
    <property type="entry name" value="Guanylate_cyc"/>
    <property type="match status" value="4"/>
</dbReference>
<dbReference type="SMART" id="SM00044">
    <property type="entry name" value="CYCc"/>
    <property type="match status" value="2"/>
</dbReference>
<dbReference type="GO" id="GO:0007189">
    <property type="term" value="P:adenylate cyclase-activating G protein-coupled receptor signaling pathway"/>
    <property type="evidence" value="ECO:0007669"/>
    <property type="project" value="TreeGrafter"/>
</dbReference>
<evidence type="ECO:0000256" key="9">
    <source>
        <dbReference type="ARBA" id="ARBA00022741"/>
    </source>
</evidence>
<keyword evidence="13" id="KW-0115">cAMP biosynthesis</keyword>
<evidence type="ECO:0000256" key="8">
    <source>
        <dbReference type="ARBA" id="ARBA00022737"/>
    </source>
</evidence>
<dbReference type="GO" id="GO:0005524">
    <property type="term" value="F:ATP binding"/>
    <property type="evidence" value="ECO:0007669"/>
    <property type="project" value="UniProtKB-KW"/>
</dbReference>
<dbReference type="CDD" id="cd07302">
    <property type="entry name" value="CHD"/>
    <property type="match status" value="2"/>
</dbReference>
<evidence type="ECO:0000256" key="6">
    <source>
        <dbReference type="ARBA" id="ARBA00022692"/>
    </source>
</evidence>
<dbReference type="EMBL" id="CAAE01014542">
    <property type="protein sequence ID" value="CAF97799.1"/>
    <property type="molecule type" value="Genomic_DNA"/>
</dbReference>
<feature type="binding site" evidence="17">
    <location>
        <begin position="132"/>
        <end position="137"/>
    </location>
    <ligand>
        <name>ATP</name>
        <dbReference type="ChEBI" id="CHEBI:30616"/>
    </ligand>
</feature>
<evidence type="ECO:0000256" key="19">
    <source>
        <dbReference type="SAM" id="MobiDB-lite"/>
    </source>
</evidence>
<evidence type="ECO:0000256" key="7">
    <source>
        <dbReference type="ARBA" id="ARBA00022723"/>
    </source>
</evidence>
<evidence type="ECO:0000256" key="14">
    <source>
        <dbReference type="ARBA" id="ARBA00023136"/>
    </source>
</evidence>
<dbReference type="FunFam" id="3.30.70.1230:FF:000011">
    <property type="entry name" value="Adenylate cyclase"/>
    <property type="match status" value="1"/>
</dbReference>
<dbReference type="InterPro" id="IPR009398">
    <property type="entry name" value="Adcy_conserved_dom"/>
</dbReference>
<keyword evidence="12 20" id="KW-1133">Transmembrane helix</keyword>
<evidence type="ECO:0000259" key="21">
    <source>
        <dbReference type="PROSITE" id="PS50125"/>
    </source>
</evidence>
<reference evidence="22" key="1">
    <citation type="journal article" date="2004" name="Nature">
        <title>Genome duplication in the teleost fish Tetraodon nigroviridis reveals the early vertebrate proto-karyotype.</title>
        <authorList>
            <person name="Jaillon O."/>
            <person name="Aury J.-M."/>
            <person name="Brunet F."/>
            <person name="Petit J.-L."/>
            <person name="Stange-Thomann N."/>
            <person name="Mauceli E."/>
            <person name="Bouneau L."/>
            <person name="Fischer C."/>
            <person name="Ozouf-Costaz C."/>
            <person name="Bernot A."/>
            <person name="Nicaud S."/>
            <person name="Jaffe D."/>
            <person name="Fisher S."/>
            <person name="Lutfalla G."/>
            <person name="Dossat C."/>
            <person name="Segurens B."/>
            <person name="Dasilva C."/>
            <person name="Salanoubat M."/>
            <person name="Levy M."/>
            <person name="Boudet N."/>
            <person name="Castellano S."/>
            <person name="Anthouard V."/>
            <person name="Jubin C."/>
            <person name="Castelli V."/>
            <person name="Katinka M."/>
            <person name="Vacherie B."/>
            <person name="Biemont C."/>
            <person name="Skalli Z."/>
            <person name="Cattolico L."/>
            <person name="Poulain J."/>
            <person name="De Berardinis V."/>
            <person name="Cruaud C."/>
            <person name="Duprat S."/>
            <person name="Brottier P."/>
            <person name="Coutanceau J.-P."/>
            <person name="Gouzy J."/>
            <person name="Parra G."/>
            <person name="Lardier G."/>
            <person name="Chapple C."/>
            <person name="McKernan K.J."/>
            <person name="McEwan P."/>
            <person name="Bosak S."/>
            <person name="Kellis M."/>
            <person name="Volff J.-N."/>
            <person name="Guigo R."/>
            <person name="Zody M.C."/>
            <person name="Mesirov J."/>
            <person name="Lindblad-Toh K."/>
            <person name="Birren B."/>
            <person name="Nusbaum C."/>
            <person name="Kahn D."/>
            <person name="Robinson-Rechavi M."/>
            <person name="Laudet V."/>
            <person name="Schachter V."/>
            <person name="Quetier F."/>
            <person name="Saurin W."/>
            <person name="Scarpelli C."/>
            <person name="Wincker P."/>
            <person name="Lander E.S."/>
            <person name="Weissenbach J."/>
            <person name="Roest Crollius H."/>
        </authorList>
    </citation>
    <scope>NUCLEOTIDE SEQUENCE [LARGE SCALE GENOMIC DNA]</scope>
</reference>
<dbReference type="InterPro" id="IPR030672">
    <property type="entry name" value="Adcy"/>
</dbReference>
<dbReference type="Pfam" id="PF16214">
    <property type="entry name" value="AC_N"/>
    <property type="match status" value="1"/>
</dbReference>
<dbReference type="Pfam" id="PF06327">
    <property type="entry name" value="Adcy_cons_dom"/>
    <property type="match status" value="1"/>
</dbReference>
<evidence type="ECO:0000256" key="4">
    <source>
        <dbReference type="ARBA" id="ARBA00004141"/>
    </source>
</evidence>
<evidence type="ECO:0000256" key="1">
    <source>
        <dbReference type="ARBA" id="ARBA00001593"/>
    </source>
</evidence>
<evidence type="ECO:0000256" key="13">
    <source>
        <dbReference type="ARBA" id="ARBA00022998"/>
    </source>
</evidence>
<feature type="non-terminal residue" evidence="22">
    <location>
        <position position="1"/>
    </location>
</feature>
<proteinExistence type="inferred from homology"/>
<dbReference type="PROSITE" id="PS50125">
    <property type="entry name" value="GUANYLATE_CYCLASE_2"/>
    <property type="match status" value="2"/>
</dbReference>
<feature type="binding site" evidence="17">
    <location>
        <begin position="827"/>
        <end position="829"/>
    </location>
    <ligand>
        <name>ATP</name>
        <dbReference type="ChEBI" id="CHEBI:30616"/>
    </ligand>
</feature>
<comment type="subcellular location">
    <subcellularLocation>
        <location evidence="4">Membrane</location>
        <topology evidence="4">Multi-pass membrane protein</topology>
    </subcellularLocation>
</comment>
<dbReference type="SUPFAM" id="SSF55073">
    <property type="entry name" value="Nucleotide cyclase"/>
    <property type="match status" value="2"/>
</dbReference>
<comment type="cofactor">
    <cofactor evidence="3">
        <name>Mg(2+)</name>
        <dbReference type="ChEBI" id="CHEBI:18420"/>
    </cofactor>
</comment>
<name>Q4SNI3_TETNG</name>
<reference evidence="22" key="2">
    <citation type="submission" date="2004-02" db="EMBL/GenBank/DDBJ databases">
        <authorList>
            <consortium name="Genoscope"/>
            <consortium name="Whitehead Institute Centre for Genome Research"/>
        </authorList>
    </citation>
    <scope>NUCLEOTIDE SEQUENCE</scope>
</reference>
<evidence type="ECO:0000256" key="2">
    <source>
        <dbReference type="ARBA" id="ARBA00001936"/>
    </source>
</evidence>
<evidence type="ECO:0000256" key="20">
    <source>
        <dbReference type="SAM" id="Phobius"/>
    </source>
</evidence>
<keyword evidence="8" id="KW-0677">Repeat</keyword>
<dbReference type="EC" id="4.6.1.1" evidence="5"/>
<dbReference type="InterPro" id="IPR029787">
    <property type="entry name" value="Nucleotide_cyclase"/>
</dbReference>
<keyword evidence="7" id="KW-0479">Metal-binding</keyword>
<dbReference type="GO" id="GO:0046872">
    <property type="term" value="F:metal ion binding"/>
    <property type="evidence" value="ECO:0007669"/>
    <property type="project" value="UniProtKB-KW"/>
</dbReference>
<evidence type="ECO:0000256" key="12">
    <source>
        <dbReference type="ARBA" id="ARBA00022989"/>
    </source>
</evidence>
<feature type="non-terminal residue" evidence="22">
    <location>
        <position position="971"/>
    </location>
</feature>
<evidence type="ECO:0000256" key="5">
    <source>
        <dbReference type="ARBA" id="ARBA00012201"/>
    </source>
</evidence>
<evidence type="ECO:0000256" key="17">
    <source>
        <dbReference type="PIRSR" id="PIRSR039050-50"/>
    </source>
</evidence>
<dbReference type="PROSITE" id="PS00452">
    <property type="entry name" value="GUANYLATE_CYCLASE_1"/>
    <property type="match status" value="2"/>
</dbReference>
<evidence type="ECO:0000256" key="11">
    <source>
        <dbReference type="ARBA" id="ARBA00022842"/>
    </source>
</evidence>
<comment type="cofactor">
    <cofactor evidence="2">
        <name>Mn(2+)</name>
        <dbReference type="ChEBI" id="CHEBI:29035"/>
    </cofactor>
</comment>
<dbReference type="InterPro" id="IPR032628">
    <property type="entry name" value="AC_N"/>
</dbReference>